<evidence type="ECO:0000313" key="10">
    <source>
        <dbReference type="Proteomes" id="UP000663792"/>
    </source>
</evidence>
<feature type="domain" description="Nudix hydrolase" evidence="8">
    <location>
        <begin position="29"/>
        <end position="168"/>
    </location>
</feature>
<keyword evidence="10" id="KW-1185">Reference proteome</keyword>
<dbReference type="InterPro" id="IPR020084">
    <property type="entry name" value="NUDIX_hydrolase_CS"/>
</dbReference>
<name>A0A939BZ74_9ACTN</name>
<evidence type="ECO:0000256" key="4">
    <source>
        <dbReference type="ARBA" id="ARBA00022723"/>
    </source>
</evidence>
<dbReference type="GO" id="GO:0009132">
    <property type="term" value="P:nucleoside diphosphate metabolic process"/>
    <property type="evidence" value="ECO:0007669"/>
    <property type="project" value="InterPro"/>
</dbReference>
<keyword evidence="4" id="KW-0479">Metal-binding</keyword>
<comment type="cofactor">
    <cofactor evidence="1">
        <name>Mn(2+)</name>
        <dbReference type="ChEBI" id="CHEBI:29035"/>
    </cofactor>
</comment>
<accession>A0A939BZ74</accession>
<dbReference type="Proteomes" id="UP000663792">
    <property type="component" value="Unassembled WGS sequence"/>
</dbReference>
<dbReference type="SUPFAM" id="SSF55811">
    <property type="entry name" value="Nudix"/>
    <property type="match status" value="1"/>
</dbReference>
<dbReference type="EMBL" id="JAERWK010000010">
    <property type="protein sequence ID" value="MBM9467396.1"/>
    <property type="molecule type" value="Genomic_DNA"/>
</dbReference>
<keyword evidence="6" id="KW-0460">Magnesium</keyword>
<dbReference type="PANTHER" id="PTHR12992:SF11">
    <property type="entry name" value="MITOCHONDRIAL COENZYME A DIPHOSPHATASE NUDT8"/>
    <property type="match status" value="1"/>
</dbReference>
<dbReference type="InterPro" id="IPR000086">
    <property type="entry name" value="NUDIX_hydrolase_dom"/>
</dbReference>
<evidence type="ECO:0000256" key="7">
    <source>
        <dbReference type="ARBA" id="ARBA00023211"/>
    </source>
</evidence>
<dbReference type="Gene3D" id="3.90.79.10">
    <property type="entry name" value="Nucleoside Triphosphate Pyrophosphohydrolase"/>
    <property type="match status" value="1"/>
</dbReference>
<evidence type="ECO:0000259" key="8">
    <source>
        <dbReference type="PROSITE" id="PS51462"/>
    </source>
</evidence>
<evidence type="ECO:0000256" key="5">
    <source>
        <dbReference type="ARBA" id="ARBA00022801"/>
    </source>
</evidence>
<dbReference type="GO" id="GO:0010945">
    <property type="term" value="F:coenzyme A diphosphatase activity"/>
    <property type="evidence" value="ECO:0007669"/>
    <property type="project" value="InterPro"/>
</dbReference>
<evidence type="ECO:0000256" key="3">
    <source>
        <dbReference type="ARBA" id="ARBA00006506"/>
    </source>
</evidence>
<dbReference type="GO" id="GO:0000287">
    <property type="term" value="F:magnesium ion binding"/>
    <property type="evidence" value="ECO:0007669"/>
    <property type="project" value="InterPro"/>
</dbReference>
<dbReference type="InterPro" id="IPR000059">
    <property type="entry name" value="NUDIX_hydrolase_NudL_CS"/>
</dbReference>
<dbReference type="PROSITE" id="PS01293">
    <property type="entry name" value="NUDIX_COA"/>
    <property type="match status" value="1"/>
</dbReference>
<organism evidence="9 10">
    <name type="scientific">Nakamurella leprariae</name>
    <dbReference type="NCBI Taxonomy" id="2803911"/>
    <lineage>
        <taxon>Bacteria</taxon>
        <taxon>Bacillati</taxon>
        <taxon>Actinomycetota</taxon>
        <taxon>Actinomycetes</taxon>
        <taxon>Nakamurellales</taxon>
        <taxon>Nakamurellaceae</taxon>
        <taxon>Nakamurella</taxon>
    </lineage>
</organism>
<comment type="similarity">
    <text evidence="3">Belongs to the Nudix hydrolase family. PCD1 subfamily.</text>
</comment>
<protein>
    <submittedName>
        <fullName evidence="9">CoA pyrophosphatase</fullName>
    </submittedName>
</protein>
<comment type="caution">
    <text evidence="9">The sequence shown here is derived from an EMBL/GenBank/DDBJ whole genome shotgun (WGS) entry which is preliminary data.</text>
</comment>
<sequence>MWPLLQRVDGLRMPDGWMRQATVPAHLVRRHSAVLILLADGSHGPDVLLTARAATLRSHAGQPAFPGGATDPGEDAVMTALREGQEETGLEPASVLPAGLLPELFLPPSGNLVRPVLAHWHTPGAVSAVDPAETAAVARVPVTELADPANRGTVVSPNGERIGPAFAVAGMTVWGFTGGLVDLVLRLGGWEVPWDRRRRLAPSTLT</sequence>
<evidence type="ECO:0000313" key="9">
    <source>
        <dbReference type="EMBL" id="MBM9467396.1"/>
    </source>
</evidence>
<dbReference type="CDD" id="cd03426">
    <property type="entry name" value="NUDIX_CoAse_Nudt7"/>
    <property type="match status" value="1"/>
</dbReference>
<dbReference type="PROSITE" id="PS00893">
    <property type="entry name" value="NUDIX_BOX"/>
    <property type="match status" value="1"/>
</dbReference>
<proteinExistence type="inferred from homology"/>
<dbReference type="InterPro" id="IPR015797">
    <property type="entry name" value="NUDIX_hydrolase-like_dom_sf"/>
</dbReference>
<reference evidence="9" key="1">
    <citation type="submission" date="2021-01" db="EMBL/GenBank/DDBJ databases">
        <title>YIM 132084 draft genome.</title>
        <authorList>
            <person name="An D."/>
        </authorList>
    </citation>
    <scope>NUCLEOTIDE SEQUENCE</scope>
    <source>
        <strain evidence="9">YIM 132084</strain>
    </source>
</reference>
<dbReference type="InterPro" id="IPR045121">
    <property type="entry name" value="CoAse"/>
</dbReference>
<dbReference type="GO" id="GO:0030145">
    <property type="term" value="F:manganese ion binding"/>
    <property type="evidence" value="ECO:0007669"/>
    <property type="project" value="InterPro"/>
</dbReference>
<evidence type="ECO:0000256" key="2">
    <source>
        <dbReference type="ARBA" id="ARBA00001946"/>
    </source>
</evidence>
<evidence type="ECO:0000256" key="1">
    <source>
        <dbReference type="ARBA" id="ARBA00001936"/>
    </source>
</evidence>
<dbReference type="PANTHER" id="PTHR12992">
    <property type="entry name" value="NUDIX HYDROLASE"/>
    <property type="match status" value="1"/>
</dbReference>
<gene>
    <name evidence="9" type="ORF">JL106_08900</name>
</gene>
<dbReference type="PROSITE" id="PS51462">
    <property type="entry name" value="NUDIX"/>
    <property type="match status" value="1"/>
</dbReference>
<evidence type="ECO:0000256" key="6">
    <source>
        <dbReference type="ARBA" id="ARBA00022842"/>
    </source>
</evidence>
<keyword evidence="7" id="KW-0464">Manganese</keyword>
<comment type="cofactor">
    <cofactor evidence="2">
        <name>Mg(2+)</name>
        <dbReference type="ChEBI" id="CHEBI:18420"/>
    </cofactor>
</comment>
<dbReference type="AlphaFoldDB" id="A0A939BZ74"/>
<dbReference type="Pfam" id="PF00293">
    <property type="entry name" value="NUDIX"/>
    <property type="match status" value="1"/>
</dbReference>
<keyword evidence="5" id="KW-0378">Hydrolase</keyword>